<dbReference type="RefSeq" id="WP_108107509.1">
    <property type="nucleotide sequence ID" value="NZ_QASN01000019.1"/>
</dbReference>
<reference evidence="1 2" key="1">
    <citation type="submission" date="2018-04" db="EMBL/GenBank/DDBJ databases">
        <title>Pseudomonas sp. nov., isolated from mangrove soil.</title>
        <authorList>
            <person name="Chen C."/>
        </authorList>
    </citation>
    <scope>NUCLEOTIDE SEQUENCE [LARGE SCALE GENOMIC DNA]</scope>
    <source>
        <strain evidence="1 2">TC-11</strain>
    </source>
</reference>
<gene>
    <name evidence="1" type="ORF">DBO85_12005</name>
</gene>
<comment type="caution">
    <text evidence="1">The sequence shown here is derived from an EMBL/GenBank/DDBJ whole genome shotgun (WGS) entry which is preliminary data.</text>
</comment>
<evidence type="ECO:0000313" key="1">
    <source>
        <dbReference type="EMBL" id="PTU74075.1"/>
    </source>
</evidence>
<sequence length="150" mass="16533">MGENRRGERPASAVANGLGGLYGRLLQRLAQALEEAESRARLYRRSPQELELRGLSAAELELIQAYREQDVQWLRGWHAAAEELALLEQADEASLSGSRRTPGSAALKPLLRRQALRCALCGEPARRVRGSSVPPCAKCGSRLFRSGVRR</sequence>
<evidence type="ECO:0008006" key="3">
    <source>
        <dbReference type="Google" id="ProtNLM"/>
    </source>
</evidence>
<dbReference type="OrthoDB" id="6892877at2"/>
<accession>A0A2T5P8Q9</accession>
<dbReference type="AlphaFoldDB" id="A0A2T5P8Q9"/>
<evidence type="ECO:0000313" key="2">
    <source>
        <dbReference type="Proteomes" id="UP000244064"/>
    </source>
</evidence>
<proteinExistence type="predicted"/>
<name>A0A2T5P8Q9_9PSED</name>
<protein>
    <recommendedName>
        <fullName evidence="3">Zinc ribbon-containing protein</fullName>
    </recommendedName>
</protein>
<dbReference type="Proteomes" id="UP000244064">
    <property type="component" value="Unassembled WGS sequence"/>
</dbReference>
<organism evidence="1 2">
    <name type="scientific">Pseudomonas mangrovi</name>
    <dbReference type="NCBI Taxonomy" id="2161748"/>
    <lineage>
        <taxon>Bacteria</taxon>
        <taxon>Pseudomonadati</taxon>
        <taxon>Pseudomonadota</taxon>
        <taxon>Gammaproteobacteria</taxon>
        <taxon>Pseudomonadales</taxon>
        <taxon>Pseudomonadaceae</taxon>
        <taxon>Pseudomonas</taxon>
    </lineage>
</organism>
<keyword evidence="2" id="KW-1185">Reference proteome</keyword>
<dbReference type="EMBL" id="QASN01000019">
    <property type="protein sequence ID" value="PTU74075.1"/>
    <property type="molecule type" value="Genomic_DNA"/>
</dbReference>